<dbReference type="SUPFAM" id="SSF53756">
    <property type="entry name" value="UDP-Glycosyltransferase/glycogen phosphorylase"/>
    <property type="match status" value="1"/>
</dbReference>
<dbReference type="Gene3D" id="3.40.50.2000">
    <property type="entry name" value="Glycogen Phosphorylase B"/>
    <property type="match status" value="2"/>
</dbReference>
<evidence type="ECO:0000259" key="2">
    <source>
        <dbReference type="Pfam" id="PF13439"/>
    </source>
</evidence>
<dbReference type="InterPro" id="IPR001296">
    <property type="entry name" value="Glyco_trans_1"/>
</dbReference>
<gene>
    <name evidence="3" type="ORF">D0X99_19310</name>
</gene>
<organism evidence="3 4">
    <name type="scientific">Algoriphagus lacus</name>
    <dbReference type="NCBI Taxonomy" id="2056311"/>
    <lineage>
        <taxon>Bacteria</taxon>
        <taxon>Pseudomonadati</taxon>
        <taxon>Bacteroidota</taxon>
        <taxon>Cytophagia</taxon>
        <taxon>Cytophagales</taxon>
        <taxon>Cyclobacteriaceae</taxon>
        <taxon>Algoriphagus</taxon>
    </lineage>
</organism>
<sequence length="359" mass="40850">MKIHLIVTQLEPAGAQKVAIDLANGLAQRGHEVMVVFFFEKVPVTYRLEPNVSIKILLDSGKPLNKIFNTYFKLKEYWKTSPPDVCLAFTHYANIYAAICGKSLGIPVIVSHHNERTTYNPVVQKVDQFLQNNGWYAGIVYVSQTTKNSFQPFYKQQAIDEVIYNSFESDFDISRFQMDDTGPLRILNVGRLMPQKNQLFLVESISPDMNVKLSIVGEGPEEQKLRAKIKEKGIEAQVELLGKRDHSEILKMLSETHFFAMPSLFEGMSIALLEAIVLGVNTVVSDVPAQVEAVTIGGEIYGEILPINSSDVWKDFFKNQIQNKPKHLKGSKIHDKMVTRYLRSRFIDQFEQIFLSFQK</sequence>
<evidence type="ECO:0000313" key="3">
    <source>
        <dbReference type="EMBL" id="RIW12233.1"/>
    </source>
</evidence>
<dbReference type="EMBL" id="QXML01000015">
    <property type="protein sequence ID" value="RIW12233.1"/>
    <property type="molecule type" value="Genomic_DNA"/>
</dbReference>
<keyword evidence="3" id="KW-0808">Transferase</keyword>
<name>A0A418PLI3_9BACT</name>
<dbReference type="CDD" id="cd03811">
    <property type="entry name" value="GT4_GT28_WabH-like"/>
    <property type="match status" value="1"/>
</dbReference>
<dbReference type="RefSeq" id="WP_119479517.1">
    <property type="nucleotide sequence ID" value="NZ_QXML01000015.1"/>
</dbReference>
<feature type="domain" description="Glycosyl transferase family 1" evidence="1">
    <location>
        <begin position="180"/>
        <end position="315"/>
    </location>
</feature>
<dbReference type="AlphaFoldDB" id="A0A418PLI3"/>
<keyword evidence="4" id="KW-1185">Reference proteome</keyword>
<dbReference type="InterPro" id="IPR050194">
    <property type="entry name" value="Glycosyltransferase_grp1"/>
</dbReference>
<comment type="caution">
    <text evidence="3">The sequence shown here is derived from an EMBL/GenBank/DDBJ whole genome shotgun (WGS) entry which is preliminary data.</text>
</comment>
<dbReference type="Pfam" id="PF00534">
    <property type="entry name" value="Glycos_transf_1"/>
    <property type="match status" value="1"/>
</dbReference>
<dbReference type="Pfam" id="PF13439">
    <property type="entry name" value="Glyco_transf_4"/>
    <property type="match status" value="1"/>
</dbReference>
<protein>
    <submittedName>
        <fullName evidence="3">Glycosyltransferase</fullName>
    </submittedName>
</protein>
<evidence type="ECO:0000313" key="4">
    <source>
        <dbReference type="Proteomes" id="UP000283522"/>
    </source>
</evidence>
<dbReference type="PANTHER" id="PTHR45947">
    <property type="entry name" value="SULFOQUINOVOSYL TRANSFERASE SQD2"/>
    <property type="match status" value="1"/>
</dbReference>
<feature type="domain" description="Glycosyltransferase subfamily 4-like N-terminal" evidence="2">
    <location>
        <begin position="14"/>
        <end position="165"/>
    </location>
</feature>
<evidence type="ECO:0000259" key="1">
    <source>
        <dbReference type="Pfam" id="PF00534"/>
    </source>
</evidence>
<proteinExistence type="predicted"/>
<accession>A0A418PLI3</accession>
<dbReference type="OrthoDB" id="9790710at2"/>
<dbReference type="GO" id="GO:0016757">
    <property type="term" value="F:glycosyltransferase activity"/>
    <property type="evidence" value="ECO:0007669"/>
    <property type="project" value="InterPro"/>
</dbReference>
<reference evidence="3 4" key="1">
    <citation type="submission" date="2018-09" db="EMBL/GenBank/DDBJ databases">
        <authorList>
            <person name="Wang X."/>
            <person name="Du Z."/>
        </authorList>
    </citation>
    <scope>NUCLEOTIDE SEQUENCE [LARGE SCALE GENOMIC DNA]</scope>
    <source>
        <strain evidence="3 4">N3</strain>
    </source>
</reference>
<dbReference type="PANTHER" id="PTHR45947:SF3">
    <property type="entry name" value="SULFOQUINOVOSYL TRANSFERASE SQD2"/>
    <property type="match status" value="1"/>
</dbReference>
<dbReference type="Proteomes" id="UP000283522">
    <property type="component" value="Unassembled WGS sequence"/>
</dbReference>
<dbReference type="InterPro" id="IPR028098">
    <property type="entry name" value="Glyco_trans_4-like_N"/>
</dbReference>